<accession>A0A2S9GSE3</accession>
<name>A0A2S9GSE3_9BURK</name>
<dbReference type="SUPFAM" id="SSF52058">
    <property type="entry name" value="L domain-like"/>
    <property type="match status" value="1"/>
</dbReference>
<comment type="caution">
    <text evidence="1">The sequence shown here is derived from an EMBL/GenBank/DDBJ whole genome shotgun (WGS) entry which is preliminary data.</text>
</comment>
<dbReference type="AlphaFoldDB" id="A0A2S9GSE3"/>
<dbReference type="Gene3D" id="3.80.10.10">
    <property type="entry name" value="Ribonuclease Inhibitor"/>
    <property type="match status" value="1"/>
</dbReference>
<evidence type="ECO:0000313" key="1">
    <source>
        <dbReference type="EMBL" id="PRC90616.1"/>
    </source>
</evidence>
<organism evidence="1 2">
    <name type="scientific">Solimicrobium silvestre</name>
    <dbReference type="NCBI Taxonomy" id="2099400"/>
    <lineage>
        <taxon>Bacteria</taxon>
        <taxon>Pseudomonadati</taxon>
        <taxon>Pseudomonadota</taxon>
        <taxon>Betaproteobacteria</taxon>
        <taxon>Burkholderiales</taxon>
        <taxon>Oxalobacteraceae</taxon>
        <taxon>Solimicrobium</taxon>
    </lineage>
</organism>
<evidence type="ECO:0000313" key="2">
    <source>
        <dbReference type="Proteomes" id="UP000237839"/>
    </source>
</evidence>
<sequence>MGEFVVVLKWVEINNGESMHLDLMRDEAKKFPKVNNHNDIHSIRIWHCKYKTLQVLEEFPNVEELVVASFPDDSLDFLVTLSKLKYLSIIHLPKISSLDPLAKLLHLDSLSLSTSPAWDAQGKCTIIQSLAPLTEIEPLHHLELFGVCPENKLLSDLDKCKNLVTARFSQFQKGEGERFYKTTGVVNEFNPKPTFKI</sequence>
<dbReference type="Proteomes" id="UP000237839">
    <property type="component" value="Unassembled WGS sequence"/>
</dbReference>
<protein>
    <submittedName>
        <fullName evidence="1">Uncharacterized protein</fullName>
    </submittedName>
</protein>
<dbReference type="InterPro" id="IPR032675">
    <property type="entry name" value="LRR_dom_sf"/>
</dbReference>
<gene>
    <name evidence="1" type="ORF">S2091_4684</name>
</gene>
<proteinExistence type="predicted"/>
<reference evidence="1 2" key="1">
    <citation type="submission" date="2018-02" db="EMBL/GenBank/DDBJ databases">
        <title>Solimicrobium silvestre gen. nov., sp. nov., isolated from alpine forest soil.</title>
        <authorList>
            <person name="Margesin R."/>
            <person name="Albuquerque L."/>
            <person name="Zhang D.-C."/>
            <person name="Froufe H.J.C."/>
            <person name="Severino R."/>
            <person name="Roxo I."/>
            <person name="Egas C."/>
            <person name="Da Costa M.S."/>
        </authorList>
    </citation>
    <scope>NUCLEOTIDE SEQUENCE [LARGE SCALE GENOMIC DNA]</scope>
    <source>
        <strain evidence="1 2">S20-91</strain>
    </source>
</reference>
<dbReference type="EMBL" id="PUGF01000044">
    <property type="protein sequence ID" value="PRC90616.1"/>
    <property type="molecule type" value="Genomic_DNA"/>
</dbReference>
<keyword evidence="2" id="KW-1185">Reference proteome</keyword>